<dbReference type="SFLD" id="SFLDG01060">
    <property type="entry name" value="BATS_domain_containing"/>
    <property type="match status" value="1"/>
</dbReference>
<dbReference type="Pfam" id="PF04055">
    <property type="entry name" value="Radical_SAM"/>
    <property type="match status" value="1"/>
</dbReference>
<keyword evidence="1 5" id="KW-0949">S-adenosyl-L-methionine</keyword>
<dbReference type="Proteomes" id="UP000029628">
    <property type="component" value="Unassembled WGS sequence"/>
</dbReference>
<evidence type="ECO:0000256" key="6">
    <source>
        <dbReference type="PIRSR" id="PIRSR004762-2"/>
    </source>
</evidence>
<dbReference type="InterPro" id="IPR024021">
    <property type="entry name" value="FeFe-hyd_HydE_rSAM"/>
</dbReference>
<dbReference type="NCBIfam" id="TIGR03956">
    <property type="entry name" value="rSAM_HydE"/>
    <property type="match status" value="1"/>
</dbReference>
<dbReference type="eggNOG" id="COG0502">
    <property type="taxonomic scope" value="Bacteria"/>
</dbReference>
<dbReference type="InterPro" id="IPR007197">
    <property type="entry name" value="rSAM"/>
</dbReference>
<evidence type="ECO:0000256" key="5">
    <source>
        <dbReference type="PIRSR" id="PIRSR004762-1"/>
    </source>
</evidence>
<dbReference type="GO" id="GO:0046872">
    <property type="term" value="F:metal ion binding"/>
    <property type="evidence" value="ECO:0007669"/>
    <property type="project" value="UniProtKB-KW"/>
</dbReference>
<sequence length="372" mass="42701">MTVEEILQKDLVGADCLTEEELRYLMRVTDQASLEKIYKKAYEVKCHYVEPIAYYRGLIEFSNRCIKNCKYCGIRRDNTWTDRFDMSRDDILRMAQWAYDHEYGSICLQSGERKDEAFVDYVVGLIEDIMNIGDGSIGITMCVGEQTEEAYRRMREAGASRYLLRIETTNRDLYETIHPKDALHSFDTRVNCLRALRKVGFQVGTGVMIGLPGQTEDDLVNDILFYRHMDIDMIGMGPYILANHTPLGEVALAHHMDTKEDEQRRIQWGLKMIALTRLFLKDVNIAATTALQALDPLGREKGLQAGANILMPIITVPEHRAKYQLYNNKPCIDDNADKCKNCLTRRVMSIGDRVGWKKNGDSKHYGKRTGLF</sequence>
<comment type="cofactor">
    <cofactor evidence="5">
        <name>[4Fe-4S] cluster</name>
        <dbReference type="ChEBI" id="CHEBI:49883"/>
    </cofactor>
    <text evidence="5">Binds 1 [4Fe-4S] cluster. The cluster is coordinated with 3 cysteines and an exchangeable S-adenosyl-L-methionine.</text>
</comment>
<feature type="binding site" evidence="5">
    <location>
        <position position="65"/>
    </location>
    <ligand>
        <name>[4Fe-4S] cluster</name>
        <dbReference type="ChEBI" id="CHEBI:49883"/>
        <note>4Fe-4S-S-AdoMet</note>
    </ligand>
</feature>
<feature type="domain" description="Radical SAM core" evidence="7">
    <location>
        <begin position="51"/>
        <end position="281"/>
    </location>
</feature>
<protein>
    <submittedName>
        <fullName evidence="8">Biotin synthase</fullName>
    </submittedName>
</protein>
<name>A0A096AHM3_9FIRM</name>
<keyword evidence="2" id="KW-0479">Metal-binding</keyword>
<evidence type="ECO:0000313" key="8">
    <source>
        <dbReference type="EMBL" id="KGF46628.1"/>
    </source>
</evidence>
<dbReference type="SFLD" id="SFLDG01082">
    <property type="entry name" value="B12-binding_domain_containing"/>
    <property type="match status" value="1"/>
</dbReference>
<dbReference type="GO" id="GO:0016740">
    <property type="term" value="F:transferase activity"/>
    <property type="evidence" value="ECO:0007669"/>
    <property type="project" value="TreeGrafter"/>
</dbReference>
<dbReference type="SUPFAM" id="SSF102114">
    <property type="entry name" value="Radical SAM enzymes"/>
    <property type="match status" value="1"/>
</dbReference>
<dbReference type="InterPro" id="IPR058240">
    <property type="entry name" value="rSAM_sf"/>
</dbReference>
<dbReference type="InterPro" id="IPR006638">
    <property type="entry name" value="Elp3/MiaA/NifB-like_rSAM"/>
</dbReference>
<dbReference type="InterPro" id="IPR013785">
    <property type="entry name" value="Aldolase_TIM"/>
</dbReference>
<reference evidence="8 9" key="1">
    <citation type="submission" date="2014-07" db="EMBL/GenBank/DDBJ databases">
        <authorList>
            <person name="McCorrison J."/>
            <person name="Sanka R."/>
            <person name="Torralba M."/>
            <person name="Gillis M."/>
            <person name="Haft D.H."/>
            <person name="Methe B."/>
            <person name="Sutton G."/>
            <person name="Nelson K.E."/>
        </authorList>
    </citation>
    <scope>NUCLEOTIDE SEQUENCE [LARGE SCALE GENOMIC DNA]</scope>
    <source>
        <strain evidence="8 9">DNF00314</strain>
    </source>
</reference>
<dbReference type="PANTHER" id="PTHR43726:SF1">
    <property type="entry name" value="BIOTIN SYNTHASE"/>
    <property type="match status" value="1"/>
</dbReference>
<dbReference type="EMBL" id="JRNT01000032">
    <property type="protein sequence ID" value="KGF46628.1"/>
    <property type="molecule type" value="Genomic_DNA"/>
</dbReference>
<keyword evidence="5" id="KW-0004">4Fe-4S</keyword>
<evidence type="ECO:0000256" key="3">
    <source>
        <dbReference type="ARBA" id="ARBA00023004"/>
    </source>
</evidence>
<evidence type="ECO:0000256" key="2">
    <source>
        <dbReference type="ARBA" id="ARBA00022723"/>
    </source>
</evidence>
<evidence type="ECO:0000256" key="1">
    <source>
        <dbReference type="ARBA" id="ARBA00022691"/>
    </source>
</evidence>
<accession>A0A096AHM3</accession>
<dbReference type="Gene3D" id="3.20.20.70">
    <property type="entry name" value="Aldolase class I"/>
    <property type="match status" value="1"/>
</dbReference>
<evidence type="ECO:0000313" key="9">
    <source>
        <dbReference type="Proteomes" id="UP000029628"/>
    </source>
</evidence>
<dbReference type="SFLD" id="SFLDG01280">
    <property type="entry name" value="HydE/PylB-like"/>
    <property type="match status" value="1"/>
</dbReference>
<comment type="caution">
    <text evidence="8">The sequence shown here is derived from an EMBL/GenBank/DDBJ whole genome shotgun (WGS) entry which is preliminary data.</text>
</comment>
<keyword evidence="3 5" id="KW-0408">Iron</keyword>
<feature type="binding site" evidence="5">
    <location>
        <position position="72"/>
    </location>
    <ligand>
        <name>[4Fe-4S] cluster</name>
        <dbReference type="ChEBI" id="CHEBI:49883"/>
        <note>4Fe-4S-S-AdoMet</note>
    </ligand>
</feature>
<feature type="binding site" evidence="6">
    <location>
        <position position="189"/>
    </location>
    <ligand>
        <name>S-adenosyl-L-methionine</name>
        <dbReference type="ChEBI" id="CHEBI:59789"/>
    </ligand>
</feature>
<feature type="binding site" evidence="5">
    <location>
        <position position="69"/>
    </location>
    <ligand>
        <name>[4Fe-4S] cluster</name>
        <dbReference type="ChEBI" id="CHEBI:49883"/>
        <note>4Fe-4S-S-AdoMet</note>
    </ligand>
</feature>
<proteinExistence type="predicted"/>
<feature type="binding site" evidence="6">
    <location>
        <position position="167"/>
    </location>
    <ligand>
        <name>S-adenosyl-L-methionine</name>
        <dbReference type="ChEBI" id="CHEBI:59789"/>
    </ligand>
</feature>
<dbReference type="CDD" id="cd01335">
    <property type="entry name" value="Radical_SAM"/>
    <property type="match status" value="1"/>
</dbReference>
<evidence type="ECO:0000256" key="4">
    <source>
        <dbReference type="ARBA" id="ARBA00023014"/>
    </source>
</evidence>
<keyword evidence="4 5" id="KW-0411">Iron-sulfur</keyword>
<dbReference type="PROSITE" id="PS51918">
    <property type="entry name" value="RADICAL_SAM"/>
    <property type="match status" value="1"/>
</dbReference>
<dbReference type="SMART" id="SM00729">
    <property type="entry name" value="Elp3"/>
    <property type="match status" value="1"/>
</dbReference>
<dbReference type="PIRSF" id="PIRSF004762">
    <property type="entry name" value="CHP00423"/>
    <property type="match status" value="1"/>
</dbReference>
<evidence type="ECO:0000259" key="7">
    <source>
        <dbReference type="PROSITE" id="PS51918"/>
    </source>
</evidence>
<dbReference type="SFLD" id="SFLDS00029">
    <property type="entry name" value="Radical_SAM"/>
    <property type="match status" value="1"/>
</dbReference>
<organism evidence="8 9">
    <name type="scientific">Veillonella montpellierensis DNF00314</name>
    <dbReference type="NCBI Taxonomy" id="1401067"/>
    <lineage>
        <taxon>Bacteria</taxon>
        <taxon>Bacillati</taxon>
        <taxon>Bacillota</taxon>
        <taxon>Negativicutes</taxon>
        <taxon>Veillonellales</taxon>
        <taxon>Veillonellaceae</taxon>
        <taxon>Veillonella</taxon>
    </lineage>
</organism>
<gene>
    <name evidence="8" type="ORF">HMPREF0872_07540</name>
</gene>
<dbReference type="RefSeq" id="WP_038153035.1">
    <property type="nucleotide sequence ID" value="NZ_JRNT01000032.1"/>
</dbReference>
<dbReference type="AlphaFoldDB" id="A0A096AHM3"/>
<dbReference type="SFLD" id="SFLDF00348">
    <property type="entry name" value="FeFe_hydrogenase_maturase_(Hyd"/>
    <property type="match status" value="1"/>
</dbReference>
<dbReference type="PANTHER" id="PTHR43726">
    <property type="entry name" value="3-METHYLORNITHINE SYNTHASE"/>
    <property type="match status" value="1"/>
</dbReference>
<dbReference type="GO" id="GO:0051539">
    <property type="term" value="F:4 iron, 4 sulfur cluster binding"/>
    <property type="evidence" value="ECO:0007669"/>
    <property type="project" value="UniProtKB-KW"/>
</dbReference>
<dbReference type="InterPro" id="IPR034422">
    <property type="entry name" value="HydE/PylB-like"/>
</dbReference>
<keyword evidence="9" id="KW-1185">Reference proteome</keyword>